<dbReference type="GO" id="GO:0005096">
    <property type="term" value="F:GTPase activator activity"/>
    <property type="evidence" value="ECO:0007669"/>
    <property type="project" value="TreeGrafter"/>
</dbReference>
<dbReference type="InterPro" id="IPR009348">
    <property type="entry name" value="NPR2-like"/>
</dbReference>
<dbReference type="Proteomes" id="UP000194236">
    <property type="component" value="Unassembled WGS sequence"/>
</dbReference>
<accession>A0A1Y3BCJ0</accession>
<evidence type="ECO:0000313" key="2">
    <source>
        <dbReference type="EMBL" id="OTF78630.1"/>
    </source>
</evidence>
<keyword evidence="3" id="KW-1185">Reference proteome</keyword>
<evidence type="ECO:0000313" key="3">
    <source>
        <dbReference type="Proteomes" id="UP000194236"/>
    </source>
</evidence>
<dbReference type="GO" id="GO:0005774">
    <property type="term" value="C:vacuolar membrane"/>
    <property type="evidence" value="ECO:0007669"/>
    <property type="project" value="TreeGrafter"/>
</dbReference>
<dbReference type="AlphaFoldDB" id="A0A1Y3BCJ0"/>
<protein>
    <submittedName>
        <fullName evidence="2">Uncharacterized protein</fullName>
    </submittedName>
</protein>
<dbReference type="Pfam" id="PF06218">
    <property type="entry name" value="NPR2"/>
    <property type="match status" value="1"/>
</dbReference>
<dbReference type="GO" id="GO:0010508">
    <property type="term" value="P:positive regulation of autophagy"/>
    <property type="evidence" value="ECO:0007669"/>
    <property type="project" value="TreeGrafter"/>
</dbReference>
<evidence type="ECO:0000256" key="1">
    <source>
        <dbReference type="ARBA" id="ARBA00008433"/>
    </source>
</evidence>
<sequence>MSKYPENYVTKETFESLSVYLIPKPELYGKLITITAFGMKILGYPVSITDAKYQRNQLIFNLCF</sequence>
<gene>
    <name evidence="2" type="ORF">BLA29_010688</name>
</gene>
<name>A0A1Y3BCJ0_EURMA</name>
<comment type="caution">
    <text evidence="2">The sequence shown here is derived from an EMBL/GenBank/DDBJ whole genome shotgun (WGS) entry which is preliminary data.</text>
</comment>
<dbReference type="OrthoDB" id="338854at2759"/>
<dbReference type="PANTHER" id="PTHR12991:SF10">
    <property type="entry name" value="GATOR COMPLEX PROTEIN NPRL2"/>
    <property type="match status" value="1"/>
</dbReference>
<comment type="similarity">
    <text evidence="1">Belongs to the NPR2 family.</text>
</comment>
<organism evidence="2 3">
    <name type="scientific">Euroglyphus maynei</name>
    <name type="common">Mayne's house dust mite</name>
    <dbReference type="NCBI Taxonomy" id="6958"/>
    <lineage>
        <taxon>Eukaryota</taxon>
        <taxon>Metazoa</taxon>
        <taxon>Ecdysozoa</taxon>
        <taxon>Arthropoda</taxon>
        <taxon>Chelicerata</taxon>
        <taxon>Arachnida</taxon>
        <taxon>Acari</taxon>
        <taxon>Acariformes</taxon>
        <taxon>Sarcoptiformes</taxon>
        <taxon>Astigmata</taxon>
        <taxon>Psoroptidia</taxon>
        <taxon>Analgoidea</taxon>
        <taxon>Pyroglyphidae</taxon>
        <taxon>Pyroglyphinae</taxon>
        <taxon>Euroglyphus</taxon>
    </lineage>
</organism>
<feature type="non-terminal residue" evidence="2">
    <location>
        <position position="64"/>
    </location>
</feature>
<dbReference type="GO" id="GO:1990130">
    <property type="term" value="C:GATOR1 complex"/>
    <property type="evidence" value="ECO:0007669"/>
    <property type="project" value="TreeGrafter"/>
</dbReference>
<proteinExistence type="inferred from homology"/>
<dbReference type="PANTHER" id="PTHR12991">
    <property type="entry name" value="NITROGEN PERMEASE REGULATOR 2/TUMOR SUPPRESSOR CANDIDATE 4"/>
    <property type="match status" value="1"/>
</dbReference>
<dbReference type="EMBL" id="MUJZ01027043">
    <property type="protein sequence ID" value="OTF78630.1"/>
    <property type="molecule type" value="Genomic_DNA"/>
</dbReference>
<dbReference type="GO" id="GO:1904262">
    <property type="term" value="P:negative regulation of TORC1 signaling"/>
    <property type="evidence" value="ECO:0007669"/>
    <property type="project" value="TreeGrafter"/>
</dbReference>
<reference evidence="2 3" key="1">
    <citation type="submission" date="2017-03" db="EMBL/GenBank/DDBJ databases">
        <title>Genome Survey of Euroglyphus maynei.</title>
        <authorList>
            <person name="Arlian L.G."/>
            <person name="Morgan M.S."/>
            <person name="Rider S.D."/>
        </authorList>
    </citation>
    <scope>NUCLEOTIDE SEQUENCE [LARGE SCALE GENOMIC DNA]</scope>
    <source>
        <strain evidence="2">Arlian Lab</strain>
        <tissue evidence="2">Whole body</tissue>
    </source>
</reference>